<dbReference type="Gene3D" id="3.60.70.12">
    <property type="entry name" value="L-amino peptidase D-ALA esterase/amidase"/>
    <property type="match status" value="1"/>
</dbReference>
<evidence type="ECO:0000313" key="3">
    <source>
        <dbReference type="Proteomes" id="UP000198636"/>
    </source>
</evidence>
<dbReference type="RefSeq" id="WP_091545502.1">
    <property type="nucleotide sequence ID" value="NZ_FMUS01000023.1"/>
</dbReference>
<dbReference type="PANTHER" id="PTHR36512:SF3">
    <property type="entry name" value="BLR5678 PROTEIN"/>
    <property type="match status" value="1"/>
</dbReference>
<dbReference type="GO" id="GO:0004177">
    <property type="term" value="F:aminopeptidase activity"/>
    <property type="evidence" value="ECO:0007669"/>
    <property type="project" value="UniProtKB-KW"/>
</dbReference>
<dbReference type="CDD" id="cd02253">
    <property type="entry name" value="DmpA"/>
    <property type="match status" value="1"/>
</dbReference>
<dbReference type="PANTHER" id="PTHR36512">
    <property type="entry name" value="D-AMINOPEPTIDASE"/>
    <property type="match status" value="1"/>
</dbReference>
<dbReference type="AlphaFoldDB" id="A0A1G5K2K9"/>
<sequence>MKPKKLRDYGIIIGKMKPGRYNAITDVEGVKVGHTTLMDGDINTGVTAVLPHEGNCFKKKVMAASHIINGFGKTLGTVQINELGTIETPIILTNTLNIGIASDALIHYMIDKNPDIGITTGTVNPVVAECNDAYLNDIRGVHVSKKDVIDAIKNAKNEFSEGSVGAGTGMSCYQLKGGIGSASRVITFNDMEYKIGVLVLSNMGKKEDLLVNGKALGKLIVELEGNAETDGDKGSIIIIVATDLPVTERQLKRIAKRSVVGLSRTGAYIGHGSGDIAIAFTTANKINHYEEDKIINIQMVNEAHIDMIFQATVEATEEAILNSMIAADTIFGRNGHYRKSLKEYIHLYYK</sequence>
<comment type="similarity">
    <text evidence="1">Belongs to the peptidase S58 family.</text>
</comment>
<accession>A0A1G5K2K9</accession>
<keyword evidence="2" id="KW-0378">Hydrolase</keyword>
<dbReference type="OrthoDB" id="9770388at2"/>
<name>A0A1G5K2K9_9FIRM</name>
<dbReference type="InterPro" id="IPR005321">
    <property type="entry name" value="Peptidase_S58_DmpA"/>
</dbReference>
<dbReference type="STRING" id="1120976.SAMN03080606_03175"/>
<keyword evidence="2" id="KW-0031">Aminopeptidase</keyword>
<dbReference type="EMBL" id="FMUS01000023">
    <property type="protein sequence ID" value="SCY94451.1"/>
    <property type="molecule type" value="Genomic_DNA"/>
</dbReference>
<gene>
    <name evidence="2" type="ORF">SAMN03080606_03175</name>
</gene>
<evidence type="ECO:0000256" key="1">
    <source>
        <dbReference type="ARBA" id="ARBA00007068"/>
    </source>
</evidence>
<dbReference type="SUPFAM" id="SSF56266">
    <property type="entry name" value="DmpA/ArgJ-like"/>
    <property type="match status" value="1"/>
</dbReference>
<evidence type="ECO:0000313" key="2">
    <source>
        <dbReference type="EMBL" id="SCY94451.1"/>
    </source>
</evidence>
<keyword evidence="2" id="KW-0645">Protease</keyword>
<keyword evidence="3" id="KW-1185">Reference proteome</keyword>
<organism evidence="2 3">
    <name type="scientific">Alkaliphilus peptidifermentans DSM 18978</name>
    <dbReference type="NCBI Taxonomy" id="1120976"/>
    <lineage>
        <taxon>Bacteria</taxon>
        <taxon>Bacillati</taxon>
        <taxon>Bacillota</taxon>
        <taxon>Clostridia</taxon>
        <taxon>Peptostreptococcales</taxon>
        <taxon>Natronincolaceae</taxon>
        <taxon>Alkaliphilus</taxon>
    </lineage>
</organism>
<protein>
    <submittedName>
        <fullName evidence="2">D-aminopeptidase</fullName>
    </submittedName>
</protein>
<dbReference type="Proteomes" id="UP000198636">
    <property type="component" value="Unassembled WGS sequence"/>
</dbReference>
<dbReference type="Pfam" id="PF03576">
    <property type="entry name" value="Peptidase_S58"/>
    <property type="match status" value="1"/>
</dbReference>
<dbReference type="InterPro" id="IPR016117">
    <property type="entry name" value="ArgJ-like_dom_sf"/>
</dbReference>
<proteinExistence type="inferred from homology"/>
<reference evidence="2 3" key="1">
    <citation type="submission" date="2016-10" db="EMBL/GenBank/DDBJ databases">
        <authorList>
            <person name="de Groot N.N."/>
        </authorList>
    </citation>
    <scope>NUCLEOTIDE SEQUENCE [LARGE SCALE GENOMIC DNA]</scope>
    <source>
        <strain evidence="2 3">DSM 18978</strain>
    </source>
</reference>